<dbReference type="EMBL" id="CP023067">
    <property type="protein sequence ID" value="ASY63545.1"/>
    <property type="molecule type" value="Genomic_DNA"/>
</dbReference>
<gene>
    <name evidence="2" type="ORF">SJ05684_c21040</name>
</gene>
<sequence>MGDRKRPLQTGEPAPSFVLPTANLEGMVSLADLRGRPFLIGFFRGLHCPFCRRQVEQLAGVQPALLTAGIETLAVINTPVERARLYFRHRPTPVVLLCDPDCSTHRAFGVPRGEFLPDGSSERPEWPYRAAMAQFEAARINPAGEFPEPLHPMEANVVLNARDGFEFDEADNATLTNHGTQLVGHFLVDAAGIVGWAQIEAPDGPNSLCIFPTAAQILAAADSLGR</sequence>
<dbReference type="Pfam" id="PF00578">
    <property type="entry name" value="AhpC-TSA"/>
    <property type="match status" value="1"/>
</dbReference>
<dbReference type="eggNOG" id="COG1225">
    <property type="taxonomic scope" value="Bacteria"/>
</dbReference>
<dbReference type="InterPro" id="IPR013766">
    <property type="entry name" value="Thioredoxin_domain"/>
</dbReference>
<evidence type="ECO:0000313" key="2">
    <source>
        <dbReference type="EMBL" id="ASY63545.1"/>
    </source>
</evidence>
<dbReference type="STRING" id="716928.GCA_000261485_00241"/>
<proteinExistence type="predicted"/>
<dbReference type="GO" id="GO:0016209">
    <property type="term" value="F:antioxidant activity"/>
    <property type="evidence" value="ECO:0007669"/>
    <property type="project" value="InterPro"/>
</dbReference>
<reference evidence="2 3" key="1">
    <citation type="submission" date="2017-08" db="EMBL/GenBank/DDBJ databases">
        <title>Multipartite genome sequences of Sinorhizobium species nodulating soybeans.</title>
        <authorList>
            <person name="Tian C.F."/>
        </authorList>
    </citation>
    <scope>NUCLEOTIDE SEQUENCE [LARGE SCALE GENOMIC DNA]</scope>
    <source>
        <strain evidence="2 3">CCBAU 05684</strain>
    </source>
</reference>
<dbReference type="RefSeq" id="WP_034850899.1">
    <property type="nucleotide sequence ID" value="NZ_AJQT01000006.1"/>
</dbReference>
<keyword evidence="3" id="KW-1185">Reference proteome</keyword>
<evidence type="ECO:0000259" key="1">
    <source>
        <dbReference type="PROSITE" id="PS51352"/>
    </source>
</evidence>
<dbReference type="Proteomes" id="UP000217211">
    <property type="component" value="Chromosome"/>
</dbReference>
<organism evidence="2 3">
    <name type="scientific">Sinorhizobium sojae CCBAU 05684</name>
    <dbReference type="NCBI Taxonomy" id="716928"/>
    <lineage>
        <taxon>Bacteria</taxon>
        <taxon>Pseudomonadati</taxon>
        <taxon>Pseudomonadota</taxon>
        <taxon>Alphaproteobacteria</taxon>
        <taxon>Hyphomicrobiales</taxon>
        <taxon>Rhizobiaceae</taxon>
        <taxon>Sinorhizobium/Ensifer group</taxon>
        <taxon>Sinorhizobium</taxon>
    </lineage>
</organism>
<dbReference type="SUPFAM" id="SSF52833">
    <property type="entry name" value="Thioredoxin-like"/>
    <property type="match status" value="1"/>
</dbReference>
<dbReference type="GO" id="GO:0016491">
    <property type="term" value="F:oxidoreductase activity"/>
    <property type="evidence" value="ECO:0007669"/>
    <property type="project" value="InterPro"/>
</dbReference>
<accession>A0A249PCQ4</accession>
<dbReference type="KEGG" id="esj:SJ05684_c21040"/>
<dbReference type="Gene3D" id="3.40.30.10">
    <property type="entry name" value="Glutaredoxin"/>
    <property type="match status" value="1"/>
</dbReference>
<evidence type="ECO:0000313" key="3">
    <source>
        <dbReference type="Proteomes" id="UP000217211"/>
    </source>
</evidence>
<protein>
    <recommendedName>
        <fullName evidence="1">Thioredoxin domain-containing protein</fullName>
    </recommendedName>
</protein>
<dbReference type="AlphaFoldDB" id="A0A249PCQ4"/>
<feature type="domain" description="Thioredoxin" evidence="1">
    <location>
        <begin position="8"/>
        <end position="226"/>
    </location>
</feature>
<dbReference type="InterPro" id="IPR036249">
    <property type="entry name" value="Thioredoxin-like_sf"/>
</dbReference>
<dbReference type="OrthoDB" id="9809746at2"/>
<dbReference type="PROSITE" id="PS51352">
    <property type="entry name" value="THIOREDOXIN_2"/>
    <property type="match status" value="1"/>
</dbReference>
<name>A0A249PCQ4_9HYPH</name>
<dbReference type="InterPro" id="IPR000866">
    <property type="entry name" value="AhpC/TSA"/>
</dbReference>